<dbReference type="Pfam" id="PF07494">
    <property type="entry name" value="Reg_prop"/>
    <property type="match status" value="2"/>
</dbReference>
<evidence type="ECO:0000256" key="3">
    <source>
        <dbReference type="SAM" id="SignalP"/>
    </source>
</evidence>
<dbReference type="PANTHER" id="PTHR43547:SF2">
    <property type="entry name" value="HYBRID SIGNAL TRANSDUCTION HISTIDINE KINASE C"/>
    <property type="match status" value="1"/>
</dbReference>
<dbReference type="InterPro" id="IPR013783">
    <property type="entry name" value="Ig-like_fold"/>
</dbReference>
<feature type="chain" id="PRO_5009921513" evidence="3">
    <location>
        <begin position="17"/>
        <end position="1015"/>
    </location>
</feature>
<dbReference type="RefSeq" id="WP_072879001.1">
    <property type="nucleotide sequence ID" value="NZ_FOKU01000007.1"/>
</dbReference>
<evidence type="ECO:0000259" key="4">
    <source>
        <dbReference type="PROSITE" id="PS50109"/>
    </source>
</evidence>
<dbReference type="InterPro" id="IPR005467">
    <property type="entry name" value="His_kinase_dom"/>
</dbReference>
<dbReference type="PANTHER" id="PTHR43547">
    <property type="entry name" value="TWO-COMPONENT HISTIDINE KINASE"/>
    <property type="match status" value="1"/>
</dbReference>
<dbReference type="SUPFAM" id="SSF55874">
    <property type="entry name" value="ATPase domain of HSP90 chaperone/DNA topoisomerase II/histidine kinase"/>
    <property type="match status" value="1"/>
</dbReference>
<dbReference type="Gene3D" id="2.60.40.10">
    <property type="entry name" value="Immunoglobulins"/>
    <property type="match status" value="1"/>
</dbReference>
<dbReference type="OrthoDB" id="9809670at2"/>
<reference evidence="6 7" key="1">
    <citation type="submission" date="2016-11" db="EMBL/GenBank/DDBJ databases">
        <authorList>
            <person name="Varghese N."/>
            <person name="Submissions S."/>
        </authorList>
    </citation>
    <scope>NUCLEOTIDE SEQUENCE [LARGE SCALE GENOMIC DNA]</scope>
    <source>
        <strain evidence="6 7">CGMCC 1.12174</strain>
        <strain evidence="5 8">DSM 26351</strain>
    </source>
</reference>
<dbReference type="Gene3D" id="2.130.10.10">
    <property type="entry name" value="YVTN repeat-like/Quinoprotein amine dehydrogenase"/>
    <property type="match status" value="2"/>
</dbReference>
<evidence type="ECO:0000313" key="6">
    <source>
        <dbReference type="EMBL" id="SHK73404.1"/>
    </source>
</evidence>
<dbReference type="InterPro" id="IPR015943">
    <property type="entry name" value="WD40/YVTN_repeat-like_dom_sf"/>
</dbReference>
<dbReference type="InterPro" id="IPR036890">
    <property type="entry name" value="HATPase_C_sf"/>
</dbReference>
<dbReference type="EMBL" id="FRAT01000004">
    <property type="protein sequence ID" value="SHK73404.1"/>
    <property type="molecule type" value="Genomic_DNA"/>
</dbReference>
<dbReference type="Pfam" id="PF07730">
    <property type="entry name" value="HisKA_3"/>
    <property type="match status" value="1"/>
</dbReference>
<dbReference type="GO" id="GO:0046983">
    <property type="term" value="F:protein dimerization activity"/>
    <property type="evidence" value="ECO:0007669"/>
    <property type="project" value="InterPro"/>
</dbReference>
<dbReference type="Gene3D" id="3.30.565.10">
    <property type="entry name" value="Histidine kinase-like ATPase, C-terminal domain"/>
    <property type="match status" value="1"/>
</dbReference>
<dbReference type="Proteomes" id="UP000198940">
    <property type="component" value="Unassembled WGS sequence"/>
</dbReference>
<feature type="signal peptide" evidence="3">
    <location>
        <begin position="1"/>
        <end position="16"/>
    </location>
</feature>
<feature type="transmembrane region" description="Helical" evidence="2">
    <location>
        <begin position="787"/>
        <end position="805"/>
    </location>
</feature>
<dbReference type="InterPro" id="IPR011712">
    <property type="entry name" value="Sig_transdc_His_kin_sub3_dim/P"/>
</dbReference>
<dbReference type="Proteomes" id="UP000184031">
    <property type="component" value="Unassembled WGS sequence"/>
</dbReference>
<dbReference type="InterPro" id="IPR003594">
    <property type="entry name" value="HATPase_dom"/>
</dbReference>
<dbReference type="Pfam" id="PF02518">
    <property type="entry name" value="HATPase_c"/>
    <property type="match status" value="1"/>
</dbReference>
<dbReference type="InterPro" id="IPR011123">
    <property type="entry name" value="Y_Y_Y"/>
</dbReference>
<evidence type="ECO:0000313" key="8">
    <source>
        <dbReference type="Proteomes" id="UP000198940"/>
    </source>
</evidence>
<dbReference type="SUPFAM" id="SSF63829">
    <property type="entry name" value="Calcium-dependent phosphotriesterase"/>
    <property type="match status" value="2"/>
</dbReference>
<proteinExistence type="predicted"/>
<dbReference type="InterPro" id="IPR011110">
    <property type="entry name" value="Reg_prop"/>
</dbReference>
<evidence type="ECO:0000313" key="5">
    <source>
        <dbReference type="EMBL" id="SFC22926.1"/>
    </source>
</evidence>
<dbReference type="GO" id="GO:0016020">
    <property type="term" value="C:membrane"/>
    <property type="evidence" value="ECO:0007669"/>
    <property type="project" value="InterPro"/>
</dbReference>
<dbReference type="PROSITE" id="PS50109">
    <property type="entry name" value="HIS_KIN"/>
    <property type="match status" value="1"/>
</dbReference>
<evidence type="ECO:0000256" key="2">
    <source>
        <dbReference type="SAM" id="Phobius"/>
    </source>
</evidence>
<dbReference type="STRING" id="1055723.SAMN05216293_1798"/>
<dbReference type="EMBL" id="FOKU01000007">
    <property type="protein sequence ID" value="SFC22926.1"/>
    <property type="molecule type" value="Genomic_DNA"/>
</dbReference>
<keyword evidence="8" id="KW-1185">Reference proteome</keyword>
<evidence type="ECO:0000313" key="7">
    <source>
        <dbReference type="Proteomes" id="UP000184031"/>
    </source>
</evidence>
<organism evidence="6 7">
    <name type="scientific">Flagellimonas taeanensis</name>
    <dbReference type="NCBI Taxonomy" id="1005926"/>
    <lineage>
        <taxon>Bacteria</taxon>
        <taxon>Pseudomonadati</taxon>
        <taxon>Bacteroidota</taxon>
        <taxon>Flavobacteriia</taxon>
        <taxon>Flavobacteriales</taxon>
        <taxon>Flavobacteriaceae</taxon>
        <taxon>Flagellimonas</taxon>
    </lineage>
</organism>
<evidence type="ECO:0000256" key="1">
    <source>
        <dbReference type="ARBA" id="ARBA00022553"/>
    </source>
</evidence>
<keyword evidence="2" id="KW-1133">Transmembrane helix</keyword>
<dbReference type="AlphaFoldDB" id="A0A1M6UW16"/>
<keyword evidence="3" id="KW-0732">Signal</keyword>
<dbReference type="Gene3D" id="1.20.5.1930">
    <property type="match status" value="1"/>
</dbReference>
<dbReference type="GO" id="GO:0000155">
    <property type="term" value="F:phosphorelay sensor kinase activity"/>
    <property type="evidence" value="ECO:0007669"/>
    <property type="project" value="InterPro"/>
</dbReference>
<dbReference type="CDD" id="cd16917">
    <property type="entry name" value="HATPase_UhpB-NarQ-NarX-like"/>
    <property type="match status" value="1"/>
</dbReference>
<feature type="domain" description="Histidine kinase" evidence="4">
    <location>
        <begin position="825"/>
        <end position="1015"/>
    </location>
</feature>
<accession>A0A1M6UW16</accession>
<keyword evidence="1" id="KW-0597">Phosphoprotein</keyword>
<keyword evidence="2" id="KW-0812">Transmembrane</keyword>
<comment type="caution">
    <text evidence="6">The sequence shown here is derived from an EMBL/GenBank/DDBJ whole genome shotgun (WGS) entry which is preliminary data.</text>
</comment>
<dbReference type="Pfam" id="PF07495">
    <property type="entry name" value="Y_Y_Y"/>
    <property type="match status" value="1"/>
</dbReference>
<protein>
    <submittedName>
        <fullName evidence="6">Two component regulator propeller</fullName>
    </submittedName>
</protein>
<gene>
    <name evidence="5" type="ORF">SAMN04487891_107207</name>
    <name evidence="6" type="ORF">SAMN05216293_1798</name>
</gene>
<keyword evidence="2" id="KW-0472">Membrane</keyword>
<sequence>MRLLFILFWVSLSVFGQTPHIFNKFTTAQGLATNKVNSVWQDSTGFLWIGTEAGLQRFDGRKIISYAFPEEERAVPDLGIDQLVGGDEDTLWLLQGNYVGIFDTANLEYHNVKIEYKNKVHPRSEYRLFKDSKGRIFLCVRMYGILWYDPIKQQFTEENLPIEVPEGWGVNYLYEDIEKGHYWISSNEGLAVYDAKSKTLSYHGRNPGGFQVFEQRKITYLGAFAIDAKGNYWFSYWDFTLPHEHSTLMHFDVQTNRLTDKYDELDLSPTHYMVLGGILETKQGDIWIGGENILIHKEPNEQDLHILLKRDASPFSIKANIIEDLFEDREGNVWFSTDNGLYMLNVQQQHVYNQQLFEDYEGSNNVTSLLESSEGDIWVGVWGKGVMVYDEQLKPWSKLLNEEVKHKFLGVYHKVWDLYEPPGSKQIWSACQGGSIAIFDARSGDVVKRIAPKVFKMETVRQLEGDPDGNIWFATQRGQLVKWNKGSPIAEEEFKLVDDFETIIYKLYFDKQGRLWITVHNKGIYVMDPKTHRILYHFDDVFTDRFGYKYNVILDIEQYNDSIFFLGGEVLKILNINTEKVTRKSRWDGLSGTHVSRMALDDEGILWMVTNNGLNNYNPERNSSSSYGERDGILYGDKAWGAKLKRRNGEICFAGENGLFGFDPSEFKKTQLVPEVTITDFKLLNRYIPVDSIMADGKMTLKHYENSFAFYFSSLRFHQQNKLDYYYQIPGINKDWVKAEYELVANYTTMPPGDYDFMVKCVNVQGVESDTIKTIHFEILPPFYKTWWFTSMIILLCLALGWFMYRLQINKLLAVHQLRNKVARDLHDDMGSTLSTINILSSMAKSRMQTDPVRTSDYLGKITDNSQRMMEAMDDIVWSIKPDNDNMQKISARMREYANGTLESKDVEIKFEIQDKVYDLKLDMESRRDLFLIFKEAINNVAKYSKASLTNIKLSYGNGLLQMEICDNGTGFEMEQSDKGNGLGNMEKRAFNLNGQLHITSELGKGTRILLKMPI</sequence>
<name>A0A1M6UW16_9FLAO</name>